<protein>
    <submittedName>
        <fullName evidence="3">Uncharacterized protein</fullName>
    </submittedName>
</protein>
<evidence type="ECO:0000313" key="3">
    <source>
        <dbReference type="EMBL" id="NNH69242.1"/>
    </source>
</evidence>
<evidence type="ECO:0000313" key="4">
    <source>
        <dbReference type="Proteomes" id="UP000586827"/>
    </source>
</evidence>
<feature type="domain" description="DUF7373" evidence="2">
    <location>
        <begin position="174"/>
        <end position="296"/>
    </location>
</feature>
<dbReference type="Proteomes" id="UP000586827">
    <property type="component" value="Unassembled WGS sequence"/>
</dbReference>
<name>A0A849BRD8_9NOCA</name>
<feature type="domain" description="DUF7373" evidence="1">
    <location>
        <begin position="10"/>
        <end position="157"/>
    </location>
</feature>
<dbReference type="RefSeq" id="WP_157553038.1">
    <property type="nucleotide sequence ID" value="NZ_JABELX010000001.1"/>
</dbReference>
<dbReference type="Pfam" id="PF24088">
    <property type="entry name" value="DUF7373"/>
    <property type="match status" value="1"/>
</dbReference>
<reference evidence="3 4" key="1">
    <citation type="submission" date="2020-05" db="EMBL/GenBank/DDBJ databases">
        <title>MicrobeNet Type strains.</title>
        <authorList>
            <person name="Nicholson A.C."/>
        </authorList>
    </citation>
    <scope>NUCLEOTIDE SEQUENCE [LARGE SCALE GENOMIC DNA]</scope>
    <source>
        <strain evidence="3 4">JCM 3224</strain>
    </source>
</reference>
<comment type="caution">
    <text evidence="3">The sequence shown here is derived from an EMBL/GenBank/DDBJ whole genome shotgun (WGS) entry which is preliminary data.</text>
</comment>
<evidence type="ECO:0000259" key="1">
    <source>
        <dbReference type="Pfam" id="PF24088"/>
    </source>
</evidence>
<keyword evidence="4" id="KW-1185">Reference proteome</keyword>
<dbReference type="AlphaFoldDB" id="A0A849BRD8"/>
<sequence>MPKHAPGGPDFDAAFPGVATQHNMLAGFKTYGGAPQGVARLSLRIVVMRFLDAETAVRAADELAEVATTTTGISDDDVYQAAPLADEPEVRYSITKREKSVGVRAFAPYHEYVIYTGVDAVTEVDAERTTKRAIELQRPLLDSFVATEPAKYAELPIDPEGVYGLALGTGYRRAREGTYGPRAASLMMYDQPRMLALFGDVGMTAAGVAGTTVYRTRDNAAAQQLAMVLSEFVVRHHNYDAQLLAPAATPPDSPNTQCWSTLAGIRSWYCLVTEGRYVGEIWEGSKTEAHDLAIQQARALLTAR</sequence>
<dbReference type="EMBL" id="JABELX010000001">
    <property type="protein sequence ID" value="NNH69242.1"/>
    <property type="molecule type" value="Genomic_DNA"/>
</dbReference>
<dbReference type="InterPro" id="IPR055797">
    <property type="entry name" value="DUF7373"/>
</dbReference>
<proteinExistence type="predicted"/>
<dbReference type="InterPro" id="IPR056463">
    <property type="entry name" value="DUF7373_C"/>
</dbReference>
<dbReference type="Pfam" id="PF24092">
    <property type="entry name" value="DUF7373_C"/>
    <property type="match status" value="1"/>
</dbReference>
<evidence type="ECO:0000259" key="2">
    <source>
        <dbReference type="Pfam" id="PF24092"/>
    </source>
</evidence>
<gene>
    <name evidence="3" type="ORF">HLB23_05050</name>
</gene>
<organism evidence="3 4">
    <name type="scientific">Nocardia uniformis</name>
    <dbReference type="NCBI Taxonomy" id="53432"/>
    <lineage>
        <taxon>Bacteria</taxon>
        <taxon>Bacillati</taxon>
        <taxon>Actinomycetota</taxon>
        <taxon>Actinomycetes</taxon>
        <taxon>Mycobacteriales</taxon>
        <taxon>Nocardiaceae</taxon>
        <taxon>Nocardia</taxon>
    </lineage>
</organism>
<accession>A0A849BRD8</accession>